<sequence>MDAALVDIGAGAIAQFANSKYYDKVYDRIPNPKKRWSKLRQRRKSAGQVDHIRPQDEPTTGQQNYGYDGHYDDGYDYDYDYGYGDSRGQRGRSRREQNRVDRYDRYSTDGRPQDYYRDAPRSYRDNRQSQELIPYRPLPPRTEYSRRALSVSGLQGGRAPFTQTDDYSEDEDEISRSRRDFTRAFVETEAFNDPDPDGPSTPSEAYSGRRSSSIHSRASRRSHAQDTYEVVRFRNRRGTYEYPPGQDLPATGGLKSTDEYVPPPYPYSRTARAYPNQESAAPLPIQMARAEGHRGSYSARDAYSNAPSYNREPRRHDSVRSSTSRRRRRSKSPHGTGVASAAMGALAGGFLGTELTKGDTLATVAAAVVGAVGAHEAERKYDRFEQKRQVRNERSNYDDDDYYYERRRRRSR</sequence>
<evidence type="ECO:0000313" key="3">
    <source>
        <dbReference type="Proteomes" id="UP000183809"/>
    </source>
</evidence>
<feature type="compositionally biased region" description="Basic and acidic residues" evidence="1">
    <location>
        <begin position="223"/>
        <end position="232"/>
    </location>
</feature>
<dbReference type="GeneID" id="31009931"/>
<feature type="compositionally biased region" description="Basic residues" evidence="1">
    <location>
        <begin position="323"/>
        <end position="332"/>
    </location>
</feature>
<dbReference type="STRING" id="236234.A0A1J9SL44"/>
<organism evidence="2 3">
    <name type="scientific">Diplodia corticola</name>
    <dbReference type="NCBI Taxonomy" id="236234"/>
    <lineage>
        <taxon>Eukaryota</taxon>
        <taxon>Fungi</taxon>
        <taxon>Dikarya</taxon>
        <taxon>Ascomycota</taxon>
        <taxon>Pezizomycotina</taxon>
        <taxon>Dothideomycetes</taxon>
        <taxon>Dothideomycetes incertae sedis</taxon>
        <taxon>Botryosphaeriales</taxon>
        <taxon>Botryosphaeriaceae</taxon>
        <taxon>Diplodia</taxon>
    </lineage>
</organism>
<accession>A0A1J9SL44</accession>
<evidence type="ECO:0000256" key="1">
    <source>
        <dbReference type="SAM" id="MobiDB-lite"/>
    </source>
</evidence>
<comment type="caution">
    <text evidence="2">The sequence shown here is derived from an EMBL/GenBank/DDBJ whole genome shotgun (WGS) entry which is preliminary data.</text>
</comment>
<feature type="compositionally biased region" description="Basic residues" evidence="1">
    <location>
        <begin position="33"/>
        <end position="45"/>
    </location>
</feature>
<dbReference type="RefSeq" id="XP_020135287.1">
    <property type="nucleotide sequence ID" value="XM_020269672.1"/>
</dbReference>
<gene>
    <name evidence="2" type="ORF">BKCO1_1000291</name>
</gene>
<name>A0A1J9SL44_9PEZI</name>
<dbReference type="AlphaFoldDB" id="A0A1J9SL44"/>
<dbReference type="Proteomes" id="UP000183809">
    <property type="component" value="Unassembled WGS sequence"/>
</dbReference>
<feature type="compositionally biased region" description="Basic and acidic residues" evidence="1">
    <location>
        <begin position="94"/>
        <end position="128"/>
    </location>
</feature>
<proteinExistence type="predicted"/>
<keyword evidence="3" id="KW-1185">Reference proteome</keyword>
<dbReference type="OrthoDB" id="3939104at2759"/>
<feature type="region of interest" description="Disordered" evidence="1">
    <location>
        <begin position="33"/>
        <end position="271"/>
    </location>
</feature>
<evidence type="ECO:0000313" key="2">
    <source>
        <dbReference type="EMBL" id="OJD40444.1"/>
    </source>
</evidence>
<feature type="region of interest" description="Disordered" evidence="1">
    <location>
        <begin position="291"/>
        <end position="340"/>
    </location>
</feature>
<feature type="region of interest" description="Disordered" evidence="1">
    <location>
        <begin position="391"/>
        <end position="412"/>
    </location>
</feature>
<dbReference type="EMBL" id="MNUE01000001">
    <property type="protein sequence ID" value="OJD40444.1"/>
    <property type="molecule type" value="Genomic_DNA"/>
</dbReference>
<protein>
    <submittedName>
        <fullName evidence="2">Tata-binding protein-associated factor 2n isoform 1</fullName>
    </submittedName>
</protein>
<reference evidence="2 3" key="1">
    <citation type="submission" date="2016-10" db="EMBL/GenBank/DDBJ databases">
        <title>Proteomics and genomics reveal pathogen-plant mechanisms compatible with a hemibiotrophic lifestyle of Diplodia corticola.</title>
        <authorList>
            <person name="Fernandes I."/>
            <person name="De Jonge R."/>
            <person name="Van De Peer Y."/>
            <person name="Devreese B."/>
            <person name="Alves A."/>
            <person name="Esteves A.C."/>
        </authorList>
    </citation>
    <scope>NUCLEOTIDE SEQUENCE [LARGE SCALE GENOMIC DNA]</scope>
    <source>
        <strain evidence="2 3">CBS 112549</strain>
    </source>
</reference>